<keyword evidence="3" id="KW-1185">Reference proteome</keyword>
<evidence type="ECO:0000256" key="1">
    <source>
        <dbReference type="SAM" id="MobiDB-lite"/>
    </source>
</evidence>
<feature type="region of interest" description="Disordered" evidence="1">
    <location>
        <begin position="111"/>
        <end position="133"/>
    </location>
</feature>
<organism evidence="2 3">
    <name type="scientific">Lineolata rhizophorae</name>
    <dbReference type="NCBI Taxonomy" id="578093"/>
    <lineage>
        <taxon>Eukaryota</taxon>
        <taxon>Fungi</taxon>
        <taxon>Dikarya</taxon>
        <taxon>Ascomycota</taxon>
        <taxon>Pezizomycotina</taxon>
        <taxon>Dothideomycetes</taxon>
        <taxon>Dothideomycetes incertae sedis</taxon>
        <taxon>Lineolatales</taxon>
        <taxon>Lineolataceae</taxon>
        <taxon>Lineolata</taxon>
    </lineage>
</organism>
<feature type="compositionally biased region" description="Polar residues" evidence="1">
    <location>
        <begin position="1"/>
        <end position="10"/>
    </location>
</feature>
<reference evidence="2" key="1">
    <citation type="journal article" date="2020" name="Stud. Mycol.">
        <title>101 Dothideomycetes genomes: a test case for predicting lifestyles and emergence of pathogens.</title>
        <authorList>
            <person name="Haridas S."/>
            <person name="Albert R."/>
            <person name="Binder M."/>
            <person name="Bloem J."/>
            <person name="Labutti K."/>
            <person name="Salamov A."/>
            <person name="Andreopoulos B."/>
            <person name="Baker S."/>
            <person name="Barry K."/>
            <person name="Bills G."/>
            <person name="Bluhm B."/>
            <person name="Cannon C."/>
            <person name="Castanera R."/>
            <person name="Culley D."/>
            <person name="Daum C."/>
            <person name="Ezra D."/>
            <person name="Gonzalez J."/>
            <person name="Henrissat B."/>
            <person name="Kuo A."/>
            <person name="Liang C."/>
            <person name="Lipzen A."/>
            <person name="Lutzoni F."/>
            <person name="Magnuson J."/>
            <person name="Mondo S."/>
            <person name="Nolan M."/>
            <person name="Ohm R."/>
            <person name="Pangilinan J."/>
            <person name="Park H.-J."/>
            <person name="Ramirez L."/>
            <person name="Alfaro M."/>
            <person name="Sun H."/>
            <person name="Tritt A."/>
            <person name="Yoshinaga Y."/>
            <person name="Zwiers L.-H."/>
            <person name="Turgeon B."/>
            <person name="Goodwin S."/>
            <person name="Spatafora J."/>
            <person name="Crous P."/>
            <person name="Grigoriev I."/>
        </authorList>
    </citation>
    <scope>NUCLEOTIDE SEQUENCE</scope>
    <source>
        <strain evidence="2">ATCC 16933</strain>
    </source>
</reference>
<dbReference type="EMBL" id="MU001682">
    <property type="protein sequence ID" value="KAF2456782.1"/>
    <property type="molecule type" value="Genomic_DNA"/>
</dbReference>
<feature type="region of interest" description="Disordered" evidence="1">
    <location>
        <begin position="1"/>
        <end position="66"/>
    </location>
</feature>
<proteinExistence type="predicted"/>
<accession>A0A6A6NZ74</accession>
<evidence type="ECO:0000313" key="2">
    <source>
        <dbReference type="EMBL" id="KAF2456782.1"/>
    </source>
</evidence>
<feature type="region of interest" description="Disordered" evidence="1">
    <location>
        <begin position="309"/>
        <end position="359"/>
    </location>
</feature>
<protein>
    <submittedName>
        <fullName evidence="2">Uncharacterized protein</fullName>
    </submittedName>
</protein>
<feature type="compositionally biased region" description="Pro residues" evidence="1">
    <location>
        <begin position="333"/>
        <end position="349"/>
    </location>
</feature>
<dbReference type="OrthoDB" id="2394845at2759"/>
<feature type="compositionally biased region" description="Pro residues" evidence="1">
    <location>
        <begin position="117"/>
        <end position="133"/>
    </location>
</feature>
<dbReference type="Proteomes" id="UP000799766">
    <property type="component" value="Unassembled WGS sequence"/>
</dbReference>
<gene>
    <name evidence="2" type="ORF">BDY21DRAFT_364348</name>
</gene>
<sequence length="359" mass="38474">MYCTTRTSSRLPRVSSRRKPSEDGGARGGAETARVPGRSPLTHPAPARTVNPGAPRPDLPRSAPDAITWRGVSPAVHVTSPLPLRRLALDGGPPVPGGLASIKWVRGCSAVGTTTPSSPPPPPPRSLSPLPASPAPFPNFAATLFAPKLQALPPAVMPPHADQDTYSQYELSQEPGQKLPTRTCKHCRKYKRSAHMLSYLRQHLDECTAYQHALSDAPIVTQGESPDQPGVRKDHLDRMCAEAIVEGNLPLDTFDEDAHPLMNRLVRTLNPNYHPPNRRRLAEDVLDIKKRNAAQGFLPIGMQIPPMPQQSAMGPGPSMAPAVPTMSSAPMPAGLPGPLGPQPMSPTMPSPHHQGNPQT</sequence>
<name>A0A6A6NZ74_9PEZI</name>
<evidence type="ECO:0000313" key="3">
    <source>
        <dbReference type="Proteomes" id="UP000799766"/>
    </source>
</evidence>
<dbReference type="AlphaFoldDB" id="A0A6A6NZ74"/>